<keyword evidence="2" id="KW-1185">Reference proteome</keyword>
<dbReference type="AlphaFoldDB" id="A0A1I8A9H7"/>
<sequence>MIAKVHLGAAQNQMTDPNQGPVKKEEDDEIEEIPVPGPSANPQPYLDYLEGHLRGRSREVINMAERQMLLALQNLLAKYREERGPRH</sequence>
<feature type="region of interest" description="Disordered" evidence="1">
    <location>
        <begin position="1"/>
        <end position="44"/>
    </location>
</feature>
<accession>A0A1I8A9H7</accession>
<dbReference type="WBParaSite" id="L893_g3404.t1">
    <property type="protein sequence ID" value="L893_g3404.t1"/>
    <property type="gene ID" value="L893_g3404"/>
</dbReference>
<evidence type="ECO:0000256" key="1">
    <source>
        <dbReference type="SAM" id="MobiDB-lite"/>
    </source>
</evidence>
<organism evidence="2 3">
    <name type="scientific">Steinernema glaseri</name>
    <dbReference type="NCBI Taxonomy" id="37863"/>
    <lineage>
        <taxon>Eukaryota</taxon>
        <taxon>Metazoa</taxon>
        <taxon>Ecdysozoa</taxon>
        <taxon>Nematoda</taxon>
        <taxon>Chromadorea</taxon>
        <taxon>Rhabditida</taxon>
        <taxon>Tylenchina</taxon>
        <taxon>Panagrolaimomorpha</taxon>
        <taxon>Strongyloidoidea</taxon>
        <taxon>Steinernematidae</taxon>
        <taxon>Steinernema</taxon>
    </lineage>
</organism>
<name>A0A1I8A9H7_9BILA</name>
<evidence type="ECO:0000313" key="2">
    <source>
        <dbReference type="Proteomes" id="UP000095287"/>
    </source>
</evidence>
<dbReference type="Proteomes" id="UP000095287">
    <property type="component" value="Unplaced"/>
</dbReference>
<protein>
    <submittedName>
        <fullName evidence="3">Uncharacterized protein</fullName>
    </submittedName>
</protein>
<reference evidence="3" key="1">
    <citation type="submission" date="2016-11" db="UniProtKB">
        <authorList>
            <consortium name="WormBaseParasite"/>
        </authorList>
    </citation>
    <scope>IDENTIFICATION</scope>
</reference>
<evidence type="ECO:0000313" key="3">
    <source>
        <dbReference type="WBParaSite" id="L893_g3404.t1"/>
    </source>
</evidence>
<proteinExistence type="predicted"/>